<dbReference type="KEGG" id="slk:SLUN_24075"/>
<protein>
    <submittedName>
        <fullName evidence="3">Two pore domain potassium channel family protein</fullName>
    </submittedName>
</protein>
<keyword evidence="1" id="KW-1133">Transmembrane helix</keyword>
<dbReference type="GO" id="GO:0034220">
    <property type="term" value="P:monoatomic ion transmembrane transport"/>
    <property type="evidence" value="ECO:0007669"/>
    <property type="project" value="UniProtKB-KW"/>
</dbReference>
<evidence type="ECO:0000313" key="3">
    <source>
        <dbReference type="EMBL" id="AVZ77616.1"/>
    </source>
</evidence>
<evidence type="ECO:0000259" key="2">
    <source>
        <dbReference type="Pfam" id="PF07885"/>
    </source>
</evidence>
<reference evidence="3 4" key="1">
    <citation type="submission" date="2018-01" db="EMBL/GenBank/DDBJ databases">
        <title>Complete genome sequence of Streptomyces lunaelactis MM109T, a Ferroverdin A producer isolated from cave moonmilk deposits.</title>
        <authorList>
            <person name="Naome A."/>
            <person name="Martinet L."/>
            <person name="Maciejewska M."/>
            <person name="Anderssen S."/>
            <person name="Adam D."/>
            <person name="Tenconi E."/>
            <person name="Deflandre B."/>
            <person name="Arguelles-Arias A."/>
            <person name="Calusinska M."/>
            <person name="Copieters W."/>
            <person name="Karim L."/>
            <person name="Hanikenne M."/>
            <person name="Baurain D."/>
            <person name="van Wezel G."/>
            <person name="Smargiasso N."/>
            <person name="de Pauw E."/>
            <person name="Delfosse P."/>
            <person name="Rigali S."/>
        </authorList>
    </citation>
    <scope>NUCLEOTIDE SEQUENCE [LARGE SCALE GENOMIC DNA]</scope>
    <source>
        <strain evidence="3 4">MM109</strain>
    </source>
</reference>
<dbReference type="InterPro" id="IPR013099">
    <property type="entry name" value="K_chnl_dom"/>
</dbReference>
<feature type="domain" description="Potassium channel" evidence="2">
    <location>
        <begin position="23"/>
        <end position="100"/>
    </location>
</feature>
<keyword evidence="4" id="KW-1185">Reference proteome</keyword>
<dbReference type="AlphaFoldDB" id="A0A2R4TER4"/>
<proteinExistence type="predicted"/>
<evidence type="ECO:0000313" key="4">
    <source>
        <dbReference type="Proteomes" id="UP000244201"/>
    </source>
</evidence>
<dbReference type="Gene3D" id="1.10.287.70">
    <property type="match status" value="1"/>
</dbReference>
<feature type="transmembrane region" description="Helical" evidence="1">
    <location>
        <begin position="52"/>
        <end position="69"/>
    </location>
</feature>
<gene>
    <name evidence="3" type="ORF">SLUN_24075</name>
</gene>
<feature type="transmembrane region" description="Helical" evidence="1">
    <location>
        <begin position="20"/>
        <end position="40"/>
    </location>
</feature>
<dbReference type="OrthoDB" id="9799090at2"/>
<name>A0A2R4TER4_9ACTN</name>
<evidence type="ECO:0000256" key="1">
    <source>
        <dbReference type="SAM" id="Phobius"/>
    </source>
</evidence>
<keyword evidence="3" id="KW-0813">Transport</keyword>
<dbReference type="Pfam" id="PF07885">
    <property type="entry name" value="Ion_trans_2"/>
    <property type="match status" value="1"/>
</dbReference>
<keyword evidence="3" id="KW-0407">Ion channel</keyword>
<sequence length="119" mass="12858">MAIIGSEHPPLRAIEALATAVPLFLLLFAAAYFLMAWEQASSFNEQLSRTDALYFTVTVFATVGFGDIVPTSGPARVLTMVQMLMDLILVGLIAKVVFGAVQMGLERRRSAPGSAEREP</sequence>
<dbReference type="Proteomes" id="UP000244201">
    <property type="component" value="Chromosome"/>
</dbReference>
<dbReference type="EMBL" id="CP026304">
    <property type="protein sequence ID" value="AVZ77616.1"/>
    <property type="molecule type" value="Genomic_DNA"/>
</dbReference>
<feature type="transmembrane region" description="Helical" evidence="1">
    <location>
        <begin position="81"/>
        <end position="101"/>
    </location>
</feature>
<accession>A0A2R4TER4</accession>
<organism evidence="3 4">
    <name type="scientific">Streptomyces lunaelactis</name>
    <dbReference type="NCBI Taxonomy" id="1535768"/>
    <lineage>
        <taxon>Bacteria</taxon>
        <taxon>Bacillati</taxon>
        <taxon>Actinomycetota</taxon>
        <taxon>Actinomycetes</taxon>
        <taxon>Kitasatosporales</taxon>
        <taxon>Streptomycetaceae</taxon>
        <taxon>Streptomyces</taxon>
    </lineage>
</organism>
<keyword evidence="1" id="KW-0472">Membrane</keyword>
<keyword evidence="3" id="KW-0406">Ion transport</keyword>
<dbReference type="SUPFAM" id="SSF81324">
    <property type="entry name" value="Voltage-gated potassium channels"/>
    <property type="match status" value="1"/>
</dbReference>
<keyword evidence="1" id="KW-0812">Transmembrane</keyword>